<organism evidence="2 3">
    <name type="scientific">Laccaria amethystina LaAM-08-1</name>
    <dbReference type="NCBI Taxonomy" id="1095629"/>
    <lineage>
        <taxon>Eukaryota</taxon>
        <taxon>Fungi</taxon>
        <taxon>Dikarya</taxon>
        <taxon>Basidiomycota</taxon>
        <taxon>Agaricomycotina</taxon>
        <taxon>Agaricomycetes</taxon>
        <taxon>Agaricomycetidae</taxon>
        <taxon>Agaricales</taxon>
        <taxon>Agaricineae</taxon>
        <taxon>Hydnangiaceae</taxon>
        <taxon>Laccaria</taxon>
    </lineage>
</organism>
<dbReference type="OrthoDB" id="2934649at2759"/>
<proteinExistence type="predicted"/>
<dbReference type="SUPFAM" id="SSF81383">
    <property type="entry name" value="F-box domain"/>
    <property type="match status" value="1"/>
</dbReference>
<sequence length="544" mass="60862">MPPLSSTSFPEPSPSLLPRIHALPNELLTAIFLLNADATTTICSSQVCRRWRQVALEYPILWAPILDFHLDSAEWSEELLRRSQDLPIDVRQKSFNLSQPIRHLERALAQSHRWRTFITELDDVDEALIPALSHPAPHLEVFCLRVHRSIELKLPASLFADDAPKLRELRLTRCGFNPSSMSIFGNLTSLSVIGMNSGIPALCPNVAKWLQVLSAAPLLELLKIDRAVAPSTSAEVLLQVTLPNLCCMHLAGSTIVCGQLLARLDTPSLSQFLISCALILPNDDFKSIQRFLAERFGCGRPDFDDAVCHTTFGLSFLIVRYEPQESTTPTPYLDIHLGWSNVTDTHILRNIVPFFVFPVWLALHSLMLQTTRLILSDPDNIPFGGLLVDEVTRSRVASLMGVLTTFCKIHTLQMSGEMQRMVFVLLLSASPRQPYTDVDFLLPSLRNLELDMAGDNVDMYQEGTLFECFLKVLKSRIEKGVGLDIVEFDENYLITTQQVDTLRELGVRVVSASGEPSSLKITGQKNGQRDKASRAFKFRLGEVC</sequence>
<dbReference type="EMBL" id="KN838597">
    <property type="protein sequence ID" value="KIK02119.1"/>
    <property type="molecule type" value="Genomic_DNA"/>
</dbReference>
<dbReference type="Pfam" id="PF12937">
    <property type="entry name" value="F-box-like"/>
    <property type="match status" value="1"/>
</dbReference>
<dbReference type="InterPro" id="IPR036047">
    <property type="entry name" value="F-box-like_dom_sf"/>
</dbReference>
<name>A0A0C9XKS8_9AGAR</name>
<evidence type="ECO:0000259" key="1">
    <source>
        <dbReference type="Pfam" id="PF12937"/>
    </source>
</evidence>
<dbReference type="STRING" id="1095629.A0A0C9XKS8"/>
<reference evidence="2 3" key="1">
    <citation type="submission" date="2014-04" db="EMBL/GenBank/DDBJ databases">
        <authorList>
            <consortium name="DOE Joint Genome Institute"/>
            <person name="Kuo A."/>
            <person name="Kohler A."/>
            <person name="Nagy L.G."/>
            <person name="Floudas D."/>
            <person name="Copeland A."/>
            <person name="Barry K.W."/>
            <person name="Cichocki N."/>
            <person name="Veneault-Fourrey C."/>
            <person name="LaButti K."/>
            <person name="Lindquist E.A."/>
            <person name="Lipzen A."/>
            <person name="Lundell T."/>
            <person name="Morin E."/>
            <person name="Murat C."/>
            <person name="Sun H."/>
            <person name="Tunlid A."/>
            <person name="Henrissat B."/>
            <person name="Grigoriev I.V."/>
            <person name="Hibbett D.S."/>
            <person name="Martin F."/>
            <person name="Nordberg H.P."/>
            <person name="Cantor M.N."/>
            <person name="Hua S.X."/>
        </authorList>
    </citation>
    <scope>NUCLEOTIDE SEQUENCE [LARGE SCALE GENOMIC DNA]</scope>
    <source>
        <strain evidence="2 3">LaAM-08-1</strain>
    </source>
</reference>
<evidence type="ECO:0000313" key="3">
    <source>
        <dbReference type="Proteomes" id="UP000054477"/>
    </source>
</evidence>
<dbReference type="HOGENOM" id="CLU_024199_2_4_1"/>
<gene>
    <name evidence="2" type="ORF">K443DRAFT_540478</name>
</gene>
<dbReference type="AlphaFoldDB" id="A0A0C9XKS8"/>
<feature type="domain" description="F-box" evidence="1">
    <location>
        <begin position="21"/>
        <end position="63"/>
    </location>
</feature>
<protein>
    <recommendedName>
        <fullName evidence="1">F-box domain-containing protein</fullName>
    </recommendedName>
</protein>
<dbReference type="Gene3D" id="1.20.1280.50">
    <property type="match status" value="1"/>
</dbReference>
<keyword evidence="3" id="KW-1185">Reference proteome</keyword>
<accession>A0A0C9XKS8</accession>
<reference evidence="3" key="2">
    <citation type="submission" date="2015-01" db="EMBL/GenBank/DDBJ databases">
        <title>Evolutionary Origins and Diversification of the Mycorrhizal Mutualists.</title>
        <authorList>
            <consortium name="DOE Joint Genome Institute"/>
            <consortium name="Mycorrhizal Genomics Consortium"/>
            <person name="Kohler A."/>
            <person name="Kuo A."/>
            <person name="Nagy L.G."/>
            <person name="Floudas D."/>
            <person name="Copeland A."/>
            <person name="Barry K.W."/>
            <person name="Cichocki N."/>
            <person name="Veneault-Fourrey C."/>
            <person name="LaButti K."/>
            <person name="Lindquist E.A."/>
            <person name="Lipzen A."/>
            <person name="Lundell T."/>
            <person name="Morin E."/>
            <person name="Murat C."/>
            <person name="Riley R."/>
            <person name="Ohm R."/>
            <person name="Sun H."/>
            <person name="Tunlid A."/>
            <person name="Henrissat B."/>
            <person name="Grigoriev I.V."/>
            <person name="Hibbett D.S."/>
            <person name="Martin F."/>
        </authorList>
    </citation>
    <scope>NUCLEOTIDE SEQUENCE [LARGE SCALE GENOMIC DNA]</scope>
    <source>
        <strain evidence="3">LaAM-08-1</strain>
    </source>
</reference>
<evidence type="ECO:0000313" key="2">
    <source>
        <dbReference type="EMBL" id="KIK02119.1"/>
    </source>
</evidence>
<dbReference type="InterPro" id="IPR001810">
    <property type="entry name" value="F-box_dom"/>
</dbReference>
<dbReference type="Proteomes" id="UP000054477">
    <property type="component" value="Unassembled WGS sequence"/>
</dbReference>